<evidence type="ECO:0000313" key="3">
    <source>
        <dbReference type="EMBL" id="OUP14630.1"/>
    </source>
</evidence>
<proteinExistence type="predicted"/>
<dbReference type="EMBL" id="NFJX01000029">
    <property type="protein sequence ID" value="OUP14630.1"/>
    <property type="molecule type" value="Genomic_DNA"/>
</dbReference>
<protein>
    <submittedName>
        <fullName evidence="3">Outer membrane assembly protein</fullName>
    </submittedName>
</protein>
<dbReference type="PANTHER" id="PTHR30441">
    <property type="entry name" value="DUF748 DOMAIN-CONTAINING PROTEIN"/>
    <property type="match status" value="1"/>
</dbReference>
<evidence type="ECO:0000256" key="2">
    <source>
        <dbReference type="SAM" id="Phobius"/>
    </source>
</evidence>
<feature type="transmembrane region" description="Helical" evidence="2">
    <location>
        <begin position="9"/>
        <end position="36"/>
    </location>
</feature>
<keyword evidence="2" id="KW-1133">Transmembrane helix</keyword>
<gene>
    <name evidence="3" type="ORF">B5F32_19930</name>
</gene>
<accession>A0A1Y4I6F8</accession>
<dbReference type="Proteomes" id="UP000195950">
    <property type="component" value="Unassembled WGS sequence"/>
</dbReference>
<evidence type="ECO:0000256" key="1">
    <source>
        <dbReference type="SAM" id="MobiDB-lite"/>
    </source>
</evidence>
<dbReference type="InterPro" id="IPR052894">
    <property type="entry name" value="AsmA-related"/>
</dbReference>
<dbReference type="AlphaFoldDB" id="A0A1Y4I6F8"/>
<reference evidence="4" key="1">
    <citation type="submission" date="2017-04" db="EMBL/GenBank/DDBJ databases">
        <title>Function of individual gut microbiota members based on whole genome sequencing of pure cultures obtained from chicken caecum.</title>
        <authorList>
            <person name="Medvecky M."/>
            <person name="Cejkova D."/>
            <person name="Polansky O."/>
            <person name="Karasova D."/>
            <person name="Kubasova T."/>
            <person name="Cizek A."/>
            <person name="Rychlik I."/>
        </authorList>
    </citation>
    <scope>NUCLEOTIDE SEQUENCE [LARGE SCALE GENOMIC DNA]</scope>
    <source>
        <strain evidence="4">An199</strain>
    </source>
</reference>
<feature type="compositionally biased region" description="Basic and acidic residues" evidence="1">
    <location>
        <begin position="1087"/>
        <end position="1099"/>
    </location>
</feature>
<dbReference type="GO" id="GO:0090313">
    <property type="term" value="P:regulation of protein targeting to membrane"/>
    <property type="evidence" value="ECO:0007669"/>
    <property type="project" value="TreeGrafter"/>
</dbReference>
<dbReference type="RefSeq" id="WP_087346869.1">
    <property type="nucleotide sequence ID" value="NZ_NFJX01000029.1"/>
</dbReference>
<comment type="caution">
    <text evidence="3">The sequence shown here is derived from an EMBL/GenBank/DDBJ whole genome shotgun (WGS) entry which is preliminary data.</text>
</comment>
<dbReference type="GO" id="GO:0005886">
    <property type="term" value="C:plasma membrane"/>
    <property type="evidence" value="ECO:0007669"/>
    <property type="project" value="TreeGrafter"/>
</dbReference>
<feature type="region of interest" description="Disordered" evidence="1">
    <location>
        <begin position="1080"/>
        <end position="1099"/>
    </location>
</feature>
<sequence length="1099" mass="122744">MSMVRIRKILLVVVSALVGIFFILPLIGVGILKWAVLPPEKLTPLVVEKTNEFIEAHLECERVELTYFETYPYLGVKLTNGRLISHQAEDSIEHQEDLMIPSDSLLSFKKAIVVFNPTDYLFSGKVTIPRVIMDSIRFYGYVNEEGKANWEIYQSEMDSVDESSSSPLPKIDLQQVHITNGHFVYDDRLQDLYTAIDGFFLHIDGLLTQRGNKLDVETGSSSIVFRSPSYSLANKLALRFKGRLLLADGLRRIGLRDAELLVNNLPFTADGFMVPATEDNPSRIDMTFGLKVSDMNDLLHFIPDEYFKDRDKTLAEGRIILEGDIRGELGDSIVPTVNLCCKIEDGSYHVKGIEQGIDTLRMDVDLHLNGAYPDSSYVSLEELTLIGLNTSLTMSGEVRDIWRNPAIRAEMKGQVDFTRLAKEFLNPDTLLLEGTVMADLSTVFKVDDIVNSRFAKVKSSGNLTVDRFKAFSKPLGVDMYIAGANLFVGSTENESKYLNAKGLLSANLSVDTLNIKYKGEISTNIGGLKMVANTTPVIDTTAVIPMTAGLEFDHLRTKLPDSTWMVAGKTVLKGGIKASSTDKRIPMAGATISVDTLKYILIPLRTGMVLTESQFSLEALPYRQAIRQQRERRIAAGDTLRRRTQTTRRANRQRSQVDSVASSNSVLRQWEARGQVRFKQLRGFSRLFPIPMYIDETSVNFNTNNMTLSGARLHLGKSDLTLSGELSGIRRAMLRGGKLKANFELESDLIDCNQLMLAIGKGLQFSDQLASNSVRAFSEDSISVLETDHLLANTVDSVATDSISQLFVVPKFLDLTLHTNAKKIDFKDLKLVDVKGEVVIRDQSINLSDLCMSSNIGSGDLTMVYTTKTDQEATMGFELSLNDILVERLISLFPDIDTLVPMLRSFEGMVDCQMTATCKADSTMSVLLPSVNASCYLSGKNMVLLDGETFTEISKTLMFKNKKRNMIDSIAVDLAIHDNKIEVFPFLVEMDRYKVAVGGTHNLDMTFDYHLSVLKSPVPFKLGIDIKGNLDDFKFKIVKCKYKDFLKPAKQAELDSTRRNVREEIRETIRKQIREAAPELGNSLSEIHPHTHGHVEEST</sequence>
<evidence type="ECO:0000313" key="4">
    <source>
        <dbReference type="Proteomes" id="UP000195950"/>
    </source>
</evidence>
<name>A0A1Y4I6F8_PARDI</name>
<organism evidence="3 4">
    <name type="scientific">Parabacteroides distasonis</name>
    <dbReference type="NCBI Taxonomy" id="823"/>
    <lineage>
        <taxon>Bacteria</taxon>
        <taxon>Pseudomonadati</taxon>
        <taxon>Bacteroidota</taxon>
        <taxon>Bacteroidia</taxon>
        <taxon>Bacteroidales</taxon>
        <taxon>Tannerellaceae</taxon>
        <taxon>Parabacteroides</taxon>
    </lineage>
</organism>
<keyword evidence="2" id="KW-0812">Transmembrane</keyword>
<dbReference type="PANTHER" id="PTHR30441:SF8">
    <property type="entry name" value="DUF748 DOMAIN-CONTAINING PROTEIN"/>
    <property type="match status" value="1"/>
</dbReference>
<keyword evidence="2" id="KW-0472">Membrane</keyword>